<accession>A0A511MCU9</accession>
<dbReference type="SMART" id="SM00480">
    <property type="entry name" value="POL3Bc"/>
    <property type="match status" value="1"/>
</dbReference>
<reference evidence="10 11" key="1">
    <citation type="submission" date="2019-07" db="EMBL/GenBank/DDBJ databases">
        <title>Whole genome shotgun sequence of Nocardia ninae NBRC 108245.</title>
        <authorList>
            <person name="Hosoyama A."/>
            <person name="Uohara A."/>
            <person name="Ohji S."/>
            <person name="Ichikawa N."/>
        </authorList>
    </citation>
    <scope>NUCLEOTIDE SEQUENCE [LARGE SCALE GENOMIC DNA]</scope>
    <source>
        <strain evidence="10 11">NBRC 108245</strain>
    </source>
</reference>
<dbReference type="GO" id="GO:0003677">
    <property type="term" value="F:DNA binding"/>
    <property type="evidence" value="ECO:0007669"/>
    <property type="project" value="UniProtKB-KW"/>
</dbReference>
<comment type="similarity">
    <text evidence="2">Belongs to the beta sliding clamp family.</text>
</comment>
<dbReference type="SMART" id="SM00422">
    <property type="entry name" value="HTH_MERR"/>
    <property type="match status" value="1"/>
</dbReference>
<dbReference type="GO" id="GO:0005737">
    <property type="term" value="C:cytoplasm"/>
    <property type="evidence" value="ECO:0007669"/>
    <property type="project" value="UniProtKB-SubCell"/>
</dbReference>
<evidence type="ECO:0000256" key="6">
    <source>
        <dbReference type="ARBA" id="ARBA00022705"/>
    </source>
</evidence>
<dbReference type="CDD" id="cd01107">
    <property type="entry name" value="HTH_BmrR"/>
    <property type="match status" value="1"/>
</dbReference>
<dbReference type="OrthoDB" id="7849865at2"/>
<evidence type="ECO:0000256" key="2">
    <source>
        <dbReference type="ARBA" id="ARBA00010752"/>
    </source>
</evidence>
<dbReference type="Pfam" id="PF13411">
    <property type="entry name" value="MerR_1"/>
    <property type="match status" value="1"/>
</dbReference>
<dbReference type="Gene3D" id="1.10.1660.10">
    <property type="match status" value="1"/>
</dbReference>
<dbReference type="InterPro" id="IPR001001">
    <property type="entry name" value="DNA_polIII_beta"/>
</dbReference>
<dbReference type="SUPFAM" id="SSF46955">
    <property type="entry name" value="Putative DNA-binding domain"/>
    <property type="match status" value="1"/>
</dbReference>
<keyword evidence="7" id="KW-0239">DNA-directed DNA polymerase</keyword>
<dbReference type="GO" id="GO:0006271">
    <property type="term" value="P:DNA strand elongation involved in DNA replication"/>
    <property type="evidence" value="ECO:0007669"/>
    <property type="project" value="TreeGrafter"/>
</dbReference>
<evidence type="ECO:0000256" key="8">
    <source>
        <dbReference type="ARBA" id="ARBA00023125"/>
    </source>
</evidence>
<dbReference type="PANTHER" id="PTHR30478:SF0">
    <property type="entry name" value="BETA SLIDING CLAMP"/>
    <property type="match status" value="1"/>
</dbReference>
<keyword evidence="6" id="KW-0235">DNA replication</keyword>
<sequence length="370" mass="39965">MAESDGLITIGVLARASGLTASALRFYDDSGLLVPARVDPLTGYRYYTAAQRERAALIRKLRAIEVPLDSISDILSGDTERAERLLDEHVGELARRAQEAARVAETIKQTLGAGSMGDRVVLSAALLADAFEQVRAAAAIDREIPVLAGILVEANANSLTLTATDRYRLSTRTVVTRDRRGDDWALVVDASDVTPVIAWLRQQGEIIAAPRDQALVLTGDGAERHCRVIDEPFPDYRAVLSGLAPVRTRVLTARDRLRDLLENSSRTVRFELLPTTGFVNPFATDAVTPRDQTGLTVSDDSHRHHLPATVTGDAIDISFDVATLLPAIHTALGPDLMLDIAAADLPVVLRSATDGDLTTLAMPTRQPLDN</sequence>
<comment type="caution">
    <text evidence="10">The sequence shown here is derived from an EMBL/GenBank/DDBJ whole genome shotgun (WGS) entry which is preliminary data.</text>
</comment>
<dbReference type="GO" id="GO:0009360">
    <property type="term" value="C:DNA polymerase III complex"/>
    <property type="evidence" value="ECO:0007669"/>
    <property type="project" value="InterPro"/>
</dbReference>
<dbReference type="PROSITE" id="PS00552">
    <property type="entry name" value="HTH_MERR_1"/>
    <property type="match status" value="1"/>
</dbReference>
<evidence type="ECO:0000313" key="11">
    <source>
        <dbReference type="Proteomes" id="UP000321424"/>
    </source>
</evidence>
<dbReference type="InterPro" id="IPR000551">
    <property type="entry name" value="MerR-type_HTH_dom"/>
</dbReference>
<dbReference type="InterPro" id="IPR009061">
    <property type="entry name" value="DNA-bd_dom_put_sf"/>
</dbReference>
<dbReference type="InterPro" id="IPR022637">
    <property type="entry name" value="DNA_polIII_beta_cen"/>
</dbReference>
<evidence type="ECO:0000313" key="10">
    <source>
        <dbReference type="EMBL" id="GEM37606.1"/>
    </source>
</evidence>
<dbReference type="InterPro" id="IPR046938">
    <property type="entry name" value="DNA_clamp_sf"/>
</dbReference>
<protein>
    <recommendedName>
        <fullName evidence="9">HTH merR-type domain-containing protein</fullName>
    </recommendedName>
</protein>
<dbReference type="GO" id="GO:0008408">
    <property type="term" value="F:3'-5' exonuclease activity"/>
    <property type="evidence" value="ECO:0007669"/>
    <property type="project" value="InterPro"/>
</dbReference>
<evidence type="ECO:0000256" key="1">
    <source>
        <dbReference type="ARBA" id="ARBA00004496"/>
    </source>
</evidence>
<dbReference type="SUPFAM" id="SSF55979">
    <property type="entry name" value="DNA clamp"/>
    <property type="match status" value="1"/>
</dbReference>
<keyword evidence="4" id="KW-0808">Transferase</keyword>
<dbReference type="Proteomes" id="UP000321424">
    <property type="component" value="Unassembled WGS sequence"/>
</dbReference>
<feature type="domain" description="HTH merR-type" evidence="9">
    <location>
        <begin position="7"/>
        <end position="77"/>
    </location>
</feature>
<evidence type="ECO:0000256" key="3">
    <source>
        <dbReference type="ARBA" id="ARBA00022490"/>
    </source>
</evidence>
<evidence type="ECO:0000256" key="4">
    <source>
        <dbReference type="ARBA" id="ARBA00022679"/>
    </source>
</evidence>
<keyword evidence="5" id="KW-0548">Nucleotidyltransferase</keyword>
<proteinExistence type="inferred from homology"/>
<gene>
    <name evidence="10" type="ORF">NN4_21250</name>
</gene>
<dbReference type="Gene3D" id="3.10.150.10">
    <property type="entry name" value="DNA Polymerase III, subunit A, domain 2"/>
    <property type="match status" value="2"/>
</dbReference>
<dbReference type="RefSeq" id="WP_147129718.1">
    <property type="nucleotide sequence ID" value="NZ_BJXA01000010.1"/>
</dbReference>
<evidence type="ECO:0000256" key="7">
    <source>
        <dbReference type="ARBA" id="ARBA00022932"/>
    </source>
</evidence>
<comment type="subcellular location">
    <subcellularLocation>
        <location evidence="1">Cytoplasm</location>
    </subcellularLocation>
</comment>
<keyword evidence="11" id="KW-1185">Reference proteome</keyword>
<keyword evidence="3" id="KW-0963">Cytoplasm</keyword>
<dbReference type="GO" id="GO:0006355">
    <property type="term" value="P:regulation of DNA-templated transcription"/>
    <property type="evidence" value="ECO:0007669"/>
    <property type="project" value="InterPro"/>
</dbReference>
<organism evidence="10 11">
    <name type="scientific">Nocardia ninae NBRC 108245</name>
    <dbReference type="NCBI Taxonomy" id="1210091"/>
    <lineage>
        <taxon>Bacteria</taxon>
        <taxon>Bacillati</taxon>
        <taxon>Actinomycetota</taxon>
        <taxon>Actinomycetes</taxon>
        <taxon>Mycobacteriales</taxon>
        <taxon>Nocardiaceae</taxon>
        <taxon>Nocardia</taxon>
    </lineage>
</organism>
<dbReference type="Pfam" id="PF02767">
    <property type="entry name" value="DNA_pol3_beta_2"/>
    <property type="match status" value="1"/>
</dbReference>
<dbReference type="EMBL" id="BJXA01000010">
    <property type="protein sequence ID" value="GEM37606.1"/>
    <property type="molecule type" value="Genomic_DNA"/>
</dbReference>
<evidence type="ECO:0000259" key="9">
    <source>
        <dbReference type="PROSITE" id="PS50937"/>
    </source>
</evidence>
<dbReference type="GO" id="GO:0003887">
    <property type="term" value="F:DNA-directed DNA polymerase activity"/>
    <property type="evidence" value="ECO:0007669"/>
    <property type="project" value="UniProtKB-KW"/>
</dbReference>
<dbReference type="AlphaFoldDB" id="A0A511MCU9"/>
<evidence type="ECO:0000256" key="5">
    <source>
        <dbReference type="ARBA" id="ARBA00022695"/>
    </source>
</evidence>
<keyword evidence="8" id="KW-0238">DNA-binding</keyword>
<name>A0A511MCU9_9NOCA</name>
<dbReference type="PANTHER" id="PTHR30478">
    <property type="entry name" value="DNA POLYMERASE III SUBUNIT BETA"/>
    <property type="match status" value="1"/>
</dbReference>
<dbReference type="PROSITE" id="PS50937">
    <property type="entry name" value="HTH_MERR_2"/>
    <property type="match status" value="1"/>
</dbReference>
<dbReference type="CDD" id="cd00140">
    <property type="entry name" value="beta_clamp"/>
    <property type="match status" value="1"/>
</dbReference>